<dbReference type="RefSeq" id="WP_006190020.1">
    <property type="nucleotide sequence ID" value="NZ_ACYH01000066.1"/>
</dbReference>
<comment type="caution">
    <text evidence="1">The sequence shown here is derived from an EMBL/GenBank/DDBJ whole genome shotgun (WGS) entry which is preliminary data.</text>
</comment>
<name>C8PTE5_9SPIR</name>
<dbReference type="OrthoDB" id="6905236at2"/>
<protein>
    <submittedName>
        <fullName evidence="1">Uncharacterized protein</fullName>
    </submittedName>
</protein>
<gene>
    <name evidence="1" type="ORF">TREVI0001_0362</name>
</gene>
<dbReference type="EMBL" id="ACYH01000066">
    <property type="protein sequence ID" value="EEV19290.1"/>
    <property type="molecule type" value="Genomic_DNA"/>
</dbReference>
<evidence type="ECO:0000313" key="2">
    <source>
        <dbReference type="Proteomes" id="UP000004509"/>
    </source>
</evidence>
<evidence type="ECO:0000313" key="1">
    <source>
        <dbReference type="EMBL" id="EEV19290.1"/>
    </source>
</evidence>
<dbReference type="AlphaFoldDB" id="C8PTE5"/>
<sequence length="202" mass="22385">MGLLSNRTHWFFILPSSTEAEERHIHDIAFGVKILLYKDIDYNDISVIIDHAPCYAGIFNQMPLSTHLGLSKNPKCQMVAIGGTGLFSSVSAPLTVNNITFTGQNRLTEVPFINCLIGGRGGGMFFACIFDRENVSFCYTIGAITCKFNSSIWLKPLSAVIRGKLFTMAEAAIKQINQCICICEKVNSIHFLFPVGVQEHPY</sequence>
<dbReference type="Proteomes" id="UP000004509">
    <property type="component" value="Unassembled WGS sequence"/>
</dbReference>
<proteinExistence type="predicted"/>
<organism evidence="1 2">
    <name type="scientific">Treponema vincentii ATCC 35580</name>
    <dbReference type="NCBI Taxonomy" id="596324"/>
    <lineage>
        <taxon>Bacteria</taxon>
        <taxon>Pseudomonadati</taxon>
        <taxon>Spirochaetota</taxon>
        <taxon>Spirochaetia</taxon>
        <taxon>Spirochaetales</taxon>
        <taxon>Treponemataceae</taxon>
        <taxon>Treponema</taxon>
    </lineage>
</organism>
<accession>C8PTE5</accession>
<reference evidence="1 2" key="1">
    <citation type="submission" date="2009-07" db="EMBL/GenBank/DDBJ databases">
        <authorList>
            <person name="Madupu R."/>
            <person name="Sebastian Y."/>
            <person name="Durkin A.S."/>
            <person name="Torralba M."/>
            <person name="Methe B."/>
            <person name="Sutton G.G."/>
            <person name="Strausberg R.L."/>
            <person name="Nelson K.E."/>
        </authorList>
    </citation>
    <scope>NUCLEOTIDE SEQUENCE [LARGE SCALE GENOMIC DNA]</scope>
    <source>
        <strain evidence="1 2">ATCC 35580</strain>
    </source>
</reference>